<reference evidence="2 3" key="4">
    <citation type="journal article" date="2009" name="Appl. Environ. Microbiol.">
        <title>Comparative genome-wide transcriptional profiling of Azorhizobium caulinodans ORS571 grown under free-living and symbiotic conditions.</title>
        <authorList>
            <person name="Tsukada S."/>
            <person name="Aono T."/>
            <person name="Akiba N."/>
            <person name="Lee KB."/>
            <person name="Liu CT."/>
            <person name="Toyazaki H."/>
            <person name="Oyaizu H."/>
        </authorList>
    </citation>
    <scope>NUCLEOTIDE SEQUENCE [LARGE SCALE GENOMIC DNA]</scope>
    <source>
        <strain evidence="3">ATCC 43989 / DSM 5975 / JCM 20966 / LMG 6465 / NBRC 14845 / NCIMB 13405 / ORS 571</strain>
    </source>
</reference>
<dbReference type="AlphaFoldDB" id="A8HVQ0"/>
<accession>A8HVQ0</accession>
<reference evidence="2 3" key="6">
    <citation type="journal article" date="2011" name="Appl. Environ. Microbiol.">
        <title>Involvement of the azorhizobial chromosome partition gene (parA) in the onset of bacteroid differentiation during Sesbania rostrata stem nodule development.</title>
        <authorList>
            <person name="Liu CT."/>
            <person name="Lee KB."/>
            <person name="Wang YS."/>
            <person name="Peng MH."/>
            <person name="Lee KT."/>
            <person name="Suzuki S."/>
            <person name="Suzuki T."/>
            <person name="Oyaizu H."/>
        </authorList>
    </citation>
    <scope>NUCLEOTIDE SEQUENCE [LARGE SCALE GENOMIC DNA]</scope>
    <source>
        <strain evidence="3">ATCC 43989 / DSM 5975 / JCM 20966 / LMG 6465 / NBRC 14845 / NCIMB 13405 / ORS 571</strain>
    </source>
</reference>
<dbReference type="EMBL" id="AP009384">
    <property type="protein sequence ID" value="BAF90341.1"/>
    <property type="molecule type" value="Genomic_DNA"/>
</dbReference>
<proteinExistence type="predicted"/>
<protein>
    <submittedName>
        <fullName evidence="2">Uncharacterized protein</fullName>
    </submittedName>
</protein>
<gene>
    <name evidence="2" type="ordered locus">AZC_4343</name>
</gene>
<organism evidence="2 3">
    <name type="scientific">Azorhizobium caulinodans (strain ATCC 43989 / DSM 5975 / JCM 20966 / LMG 6465 / NBRC 14845 / NCIMB 13405 / ORS 571)</name>
    <dbReference type="NCBI Taxonomy" id="438753"/>
    <lineage>
        <taxon>Bacteria</taxon>
        <taxon>Pseudomonadati</taxon>
        <taxon>Pseudomonadota</taxon>
        <taxon>Alphaproteobacteria</taxon>
        <taxon>Hyphomicrobiales</taxon>
        <taxon>Xanthobacteraceae</taxon>
        <taxon>Azorhizobium</taxon>
    </lineage>
</organism>
<keyword evidence="1" id="KW-0812">Transmembrane</keyword>
<keyword evidence="1" id="KW-0472">Membrane</keyword>
<evidence type="ECO:0000313" key="2">
    <source>
        <dbReference type="EMBL" id="BAF90341.1"/>
    </source>
</evidence>
<evidence type="ECO:0000313" key="3">
    <source>
        <dbReference type="Proteomes" id="UP000000270"/>
    </source>
</evidence>
<dbReference type="KEGG" id="azc:AZC_4343"/>
<reference evidence="2 3" key="3">
    <citation type="journal article" date="2008" name="BMC Genomics">
        <title>The genome of the versatile nitrogen fixer Azorhizobium caulinodans ORS571.</title>
        <authorList>
            <person name="Lee KB."/>
            <person name="Backer P.D."/>
            <person name="Aono T."/>
            <person name="Liu CT."/>
            <person name="Suzuki S."/>
            <person name="Suzuki T."/>
            <person name="Kaneko T."/>
            <person name="Yamada M."/>
            <person name="Tabata S."/>
            <person name="Kupfer D.M."/>
            <person name="Najar F.Z."/>
            <person name="Wiley G.B."/>
            <person name="Roe B."/>
            <person name="Binnewies T.T."/>
            <person name="Ussery D.W."/>
            <person name="D'Haeze W."/>
            <person name="Herder J.D."/>
            <person name="Gevers D."/>
            <person name="Vereecke D."/>
            <person name="Holsters M."/>
            <person name="Oyaizu H."/>
        </authorList>
    </citation>
    <scope>NUCLEOTIDE SEQUENCE [LARGE SCALE GENOMIC DNA]</scope>
    <source>
        <strain evidence="3">ATCC 43989 / DSM 5975 / JCM 20966 / LMG 6465 / NBRC 14845 / NCIMB 13405 / ORS 571</strain>
    </source>
</reference>
<reference evidence="2 3" key="5">
    <citation type="journal article" date="2010" name="Appl. Environ. Microbiol.">
        <title>phrR-like gene praR of Azorhizobium caulinodans ORS571 is essential for symbiosis with Sesbania rostrata and is involved in expression of reb genes.</title>
        <authorList>
            <person name="Akiba N."/>
            <person name="Aono T."/>
            <person name="Toyazaki H."/>
            <person name="Sato S."/>
            <person name="Oyaizu H."/>
        </authorList>
    </citation>
    <scope>NUCLEOTIDE SEQUENCE [LARGE SCALE GENOMIC DNA]</scope>
    <source>
        <strain evidence="3">ATCC 43989 / DSM 5975 / JCM 20966 / LMG 6465 / NBRC 14845 / NCIMB 13405 / ORS 571</strain>
    </source>
</reference>
<reference evidence="2 3" key="1">
    <citation type="journal article" date="2007" name="Appl. Environ. Microbiol.">
        <title>Rhizobial factors required for stem nodule maturation and maintenance in Sesbania rostrata-Azorhizobium caulinodans ORS571 symbiosis.</title>
        <authorList>
            <person name="Suzuki S."/>
            <person name="Aono T."/>
            <person name="Lee KB."/>
            <person name="Suzuki T."/>
            <person name="Liu CT."/>
            <person name="Miwa H."/>
            <person name="Wakao S."/>
            <person name="Iki T."/>
            <person name="Oyaizu H."/>
        </authorList>
    </citation>
    <scope>NUCLEOTIDE SEQUENCE [LARGE SCALE GENOMIC DNA]</scope>
    <source>
        <strain evidence="3">ATCC 43989 / DSM 5975 / JCM 20966 / LMG 6465 / NBRC 14845 / NCIMB 13405 / ORS 571</strain>
    </source>
</reference>
<keyword evidence="1" id="KW-1133">Transmembrane helix</keyword>
<dbReference type="HOGENOM" id="CLU_2366812_0_0_5"/>
<feature type="transmembrane region" description="Helical" evidence="1">
    <location>
        <begin position="72"/>
        <end position="93"/>
    </location>
</feature>
<evidence type="ECO:0000256" key="1">
    <source>
        <dbReference type="SAM" id="Phobius"/>
    </source>
</evidence>
<reference evidence="3" key="2">
    <citation type="submission" date="2007-04" db="EMBL/GenBank/DDBJ databases">
        <title>Complete genome sequence of the nitrogen-fixing bacterium Azorhizobium caulinodans ORS571.</title>
        <authorList>
            <person name="Lee K.B."/>
            <person name="Backer P.D."/>
            <person name="Aono T."/>
            <person name="Liu C.T."/>
            <person name="Suzuki S."/>
            <person name="Suzuki T."/>
            <person name="Kaneko T."/>
            <person name="Yamada M."/>
            <person name="Tabata S."/>
            <person name="Kupfer D.M."/>
            <person name="Najar F.Z."/>
            <person name="Wiley G.B."/>
            <person name="Roe B."/>
            <person name="Binnewies T."/>
            <person name="Ussery D."/>
            <person name="Vereecke D."/>
            <person name="Gevers D."/>
            <person name="Holsters M."/>
            <person name="Oyaizu H."/>
        </authorList>
    </citation>
    <scope>NUCLEOTIDE SEQUENCE [LARGE SCALE GENOMIC DNA]</scope>
    <source>
        <strain evidence="3">ATCC 43989 / DSM 5975 / JCM 20966 / LMG 6465 / NBRC 14845 / NCIMB 13405 / ORS 571</strain>
    </source>
</reference>
<keyword evidence="3" id="KW-1185">Reference proteome</keyword>
<dbReference type="Proteomes" id="UP000000270">
    <property type="component" value="Chromosome"/>
</dbReference>
<sequence>MHETRTDCEQHLMGPLSARAGFPMARLWRSARQGRGKDTAMTYHAPATAAARLFIAAARHAPTGLPGPLTRMLLKIAVLAPLVIAAFALRYAAFA</sequence>
<name>A8HVQ0_AZOC5</name>